<dbReference type="GO" id="GO:0005774">
    <property type="term" value="C:vacuolar membrane"/>
    <property type="evidence" value="ECO:0007669"/>
    <property type="project" value="TreeGrafter"/>
</dbReference>
<dbReference type="GeneID" id="40332609"/>
<comment type="subcellular location">
    <subcellularLocation>
        <location evidence="1">Membrane</location>
        <topology evidence="1">Peripheral membrane protein</topology>
    </subcellularLocation>
</comment>
<dbReference type="OMA" id="PDIYRSY"/>
<evidence type="ECO:0000313" key="10">
    <source>
        <dbReference type="EMBL" id="RNE98574.1"/>
    </source>
</evidence>
<evidence type="ECO:0000256" key="3">
    <source>
        <dbReference type="ARBA" id="ARBA00022448"/>
    </source>
</evidence>
<dbReference type="GO" id="GO:0019905">
    <property type="term" value="F:syntaxin binding"/>
    <property type="evidence" value="ECO:0007669"/>
    <property type="project" value="TreeGrafter"/>
</dbReference>
<keyword evidence="4" id="KW-0931">ER-Golgi transport</keyword>
<dbReference type="GO" id="GO:0031201">
    <property type="term" value="C:SNARE complex"/>
    <property type="evidence" value="ECO:0007669"/>
    <property type="project" value="TreeGrafter"/>
</dbReference>
<reference evidence="10 11" key="1">
    <citation type="journal article" date="2018" name="BMC Genomics">
        <title>Genomic comparison of Trypanosoma conorhini and Trypanosoma rangeli to Trypanosoma cruzi strains of high and low virulence.</title>
        <authorList>
            <person name="Bradwell K.R."/>
            <person name="Koparde V.N."/>
            <person name="Matveyev A.V."/>
            <person name="Serrano M.G."/>
            <person name="Alves J.M."/>
            <person name="Parikh H."/>
            <person name="Huang B."/>
            <person name="Lee V."/>
            <person name="Espinosa-Alvarez O."/>
            <person name="Ortiz P.A."/>
            <person name="Costa-Martins A.G."/>
            <person name="Teixeira M.M."/>
            <person name="Buck G.A."/>
        </authorList>
    </citation>
    <scope>NUCLEOTIDE SEQUENCE [LARGE SCALE GENOMIC DNA]</scope>
    <source>
        <strain evidence="10 11">AM80</strain>
    </source>
</reference>
<dbReference type="InterPro" id="IPR000744">
    <property type="entry name" value="NSF_attach"/>
</dbReference>
<dbReference type="Gene3D" id="1.25.40.10">
    <property type="entry name" value="Tetratricopeptide repeat domain"/>
    <property type="match status" value="1"/>
</dbReference>
<keyword evidence="11" id="KW-1185">Reference proteome</keyword>
<organism evidence="10 11">
    <name type="scientific">Trypanosoma rangeli</name>
    <dbReference type="NCBI Taxonomy" id="5698"/>
    <lineage>
        <taxon>Eukaryota</taxon>
        <taxon>Discoba</taxon>
        <taxon>Euglenozoa</taxon>
        <taxon>Kinetoplastea</taxon>
        <taxon>Metakinetoplastina</taxon>
        <taxon>Trypanosomatida</taxon>
        <taxon>Trypanosomatidae</taxon>
        <taxon>Trypanosoma</taxon>
        <taxon>Herpetosoma</taxon>
    </lineage>
</organism>
<proteinExistence type="inferred from homology"/>
<evidence type="ECO:0000256" key="6">
    <source>
        <dbReference type="ARBA" id="ARBA00023136"/>
    </source>
</evidence>
<protein>
    <recommendedName>
        <fullName evidence="7">Gamma-soluble NSF attachment protein</fullName>
    </recommendedName>
    <alternativeName>
        <fullName evidence="8">N-ethylmaleimide-sensitive factor attachment protein gamma</fullName>
    </alternativeName>
</protein>
<dbReference type="RefSeq" id="XP_029234719.1">
    <property type="nucleotide sequence ID" value="XM_029385416.1"/>
</dbReference>
<dbReference type="PANTHER" id="PTHR13768">
    <property type="entry name" value="SOLUBLE NSF ATTACHMENT PROTEIN SNAP"/>
    <property type="match status" value="1"/>
</dbReference>
<accession>A0A422MZB1</accession>
<gene>
    <name evidence="10" type="ORF">TraAM80_08676</name>
</gene>
<evidence type="ECO:0000256" key="4">
    <source>
        <dbReference type="ARBA" id="ARBA00022892"/>
    </source>
</evidence>
<keyword evidence="3" id="KW-0813">Transport</keyword>
<evidence type="ECO:0000256" key="2">
    <source>
        <dbReference type="ARBA" id="ARBA00010050"/>
    </source>
</evidence>
<evidence type="ECO:0000256" key="7">
    <source>
        <dbReference type="ARBA" id="ARBA00040047"/>
    </source>
</evidence>
<dbReference type="InterPro" id="IPR011990">
    <property type="entry name" value="TPR-like_helical_dom_sf"/>
</dbReference>
<evidence type="ECO:0000256" key="8">
    <source>
        <dbReference type="ARBA" id="ARBA00042485"/>
    </source>
</evidence>
<dbReference type="OrthoDB" id="9984275at2759"/>
<dbReference type="EMBL" id="MKGL01000451">
    <property type="protein sequence ID" value="RNE98574.1"/>
    <property type="molecule type" value="Genomic_DNA"/>
</dbReference>
<dbReference type="GO" id="GO:0005483">
    <property type="term" value="F:soluble NSF attachment protein activity"/>
    <property type="evidence" value="ECO:0007669"/>
    <property type="project" value="TreeGrafter"/>
</dbReference>
<dbReference type="SUPFAM" id="SSF48452">
    <property type="entry name" value="TPR-like"/>
    <property type="match status" value="1"/>
</dbReference>
<dbReference type="GO" id="GO:0006886">
    <property type="term" value="P:intracellular protein transport"/>
    <property type="evidence" value="ECO:0007669"/>
    <property type="project" value="InterPro"/>
</dbReference>
<evidence type="ECO:0000256" key="5">
    <source>
        <dbReference type="ARBA" id="ARBA00022927"/>
    </source>
</evidence>
<evidence type="ECO:0000256" key="1">
    <source>
        <dbReference type="ARBA" id="ARBA00004170"/>
    </source>
</evidence>
<dbReference type="PANTHER" id="PTHR13768:SF2">
    <property type="entry name" value="GAMMA-SOLUBLE NSF ATTACHMENT PROTEIN"/>
    <property type="match status" value="1"/>
</dbReference>
<keyword evidence="6" id="KW-0472">Membrane</keyword>
<comment type="caution">
    <text evidence="10">The sequence shown here is derived from an EMBL/GenBank/DDBJ whole genome shotgun (WGS) entry which is preliminary data.</text>
</comment>
<dbReference type="GO" id="GO:0016192">
    <property type="term" value="P:vesicle-mediated transport"/>
    <property type="evidence" value="ECO:0007669"/>
    <property type="project" value="UniProtKB-KW"/>
</dbReference>
<evidence type="ECO:0000256" key="9">
    <source>
        <dbReference type="SAM" id="MobiDB-lite"/>
    </source>
</evidence>
<evidence type="ECO:0000313" key="11">
    <source>
        <dbReference type="Proteomes" id="UP000283634"/>
    </source>
</evidence>
<sequence length="364" mass="40670">MAGSSAEEAVALMKSAEKHSQKKLFRQPDWDTAASEYEKAAKIYAFLEDTVRACDAWRKASEMHQKAKNKFFAARTMESIAIFLGEQARKGIVGDASLLKSAVEAYFEASKLYALNDMFERQSGSLKKAAELLNLGIGVARAAETEVDRAELQQQHQQRVQQVIGFFREGVNVLEEHIEDKPVVAVQLPELYHSWMLVHLHNGDVRGAVEVLEQQLGISTDPRKKGVFEWLVQPHKSAKVGLEIIVLCLSCGDEVWARQEMSKLRGVTGFSTSKEEKAASALISSFEDRDEEQLETAVKDQTLQFITADISRIARKLKLRFSAPQGNDLVASSSSSLLQHQPPGEQRLGQQQLEVELDSEEDIR</sequence>
<name>A0A422MZB1_TRYRA</name>
<dbReference type="AlphaFoldDB" id="A0A422MZB1"/>
<feature type="region of interest" description="Disordered" evidence="9">
    <location>
        <begin position="327"/>
        <end position="364"/>
    </location>
</feature>
<keyword evidence="5" id="KW-0653">Protein transport</keyword>
<feature type="compositionally biased region" description="Acidic residues" evidence="9">
    <location>
        <begin position="355"/>
        <end position="364"/>
    </location>
</feature>
<dbReference type="Proteomes" id="UP000283634">
    <property type="component" value="Unassembled WGS sequence"/>
</dbReference>
<comment type="similarity">
    <text evidence="2">Belongs to the SNAP family.</text>
</comment>
<dbReference type="VEuPathDB" id="TriTrypDB:TRSC58_05293"/>